<feature type="signal peptide" evidence="1">
    <location>
        <begin position="1"/>
        <end position="26"/>
    </location>
</feature>
<accession>A0ABQ8FJ46</accession>
<name>A0ABQ8FJ46_9FUNG</name>
<keyword evidence="3" id="KW-1185">Reference proteome</keyword>
<sequence>MNCLLGTHCAIRVLYGIILIARSTHGESNDDSNTNSCQTSIILKLTNTFETSHQEFQYDPCVQLSDDHGYSAGIVQFTTGTGSAQQVIQYYSERVYPNEFTPMNATLSAINAQLQADATEGGGLVASVAGLEGYCDAWVKASTNPEFRDAQLAVLTKMYFVPSQKVASGAGLSFAVSIGQIYDSTIQLGAQGTKDLLQMVTSRRGIPGPQNEIEWLNEYLDDREKKLTSMGGAYAPTVTRVKSYRELVKGNDPNFRTMPVHALDNDGKALSINCDGGMALPGSPAGAAGGSNSGHPGNSLVFSDAWNVEFQPFLPIVMLLAVHVCAVLMWRG</sequence>
<dbReference type="Gene3D" id="3.30.386.10">
    <property type="entry name" value="Chitosanase, subunit A, domain 2"/>
    <property type="match status" value="1"/>
</dbReference>
<dbReference type="InterPro" id="IPR023099">
    <property type="entry name" value="Glyco_hydro_46_N"/>
</dbReference>
<comment type="caution">
    <text evidence="2">The sequence shown here is derived from an EMBL/GenBank/DDBJ whole genome shotgun (WGS) entry which is preliminary data.</text>
</comment>
<evidence type="ECO:0008006" key="4">
    <source>
        <dbReference type="Google" id="ProtNLM"/>
    </source>
</evidence>
<feature type="chain" id="PRO_5045946676" description="Chitosanase" evidence="1">
    <location>
        <begin position="27"/>
        <end position="332"/>
    </location>
</feature>
<protein>
    <recommendedName>
        <fullName evidence="4">Chitosanase</fullName>
    </recommendedName>
</protein>
<gene>
    <name evidence="2" type="ORF">BASA50_003191</name>
</gene>
<dbReference type="Gene3D" id="1.20.141.10">
    <property type="entry name" value="Chitosanase, subunit A, domain 1"/>
    <property type="match status" value="1"/>
</dbReference>
<reference evidence="2 3" key="1">
    <citation type="submission" date="2021-02" db="EMBL/GenBank/DDBJ databases">
        <title>Variation within the Batrachochytrium salamandrivorans European outbreak.</title>
        <authorList>
            <person name="Kelly M."/>
            <person name="Pasmans F."/>
            <person name="Shea T.P."/>
            <person name="Munoz J.F."/>
            <person name="Carranza S."/>
            <person name="Cuomo C.A."/>
            <person name="Martel A."/>
        </authorList>
    </citation>
    <scope>NUCLEOTIDE SEQUENCE [LARGE SCALE GENOMIC DNA]</scope>
    <source>
        <strain evidence="2 3">AMFP18/2</strain>
    </source>
</reference>
<dbReference type="SUPFAM" id="SSF53955">
    <property type="entry name" value="Lysozyme-like"/>
    <property type="match status" value="1"/>
</dbReference>
<proteinExistence type="predicted"/>
<evidence type="ECO:0000313" key="2">
    <source>
        <dbReference type="EMBL" id="KAH6599163.1"/>
    </source>
</evidence>
<dbReference type="Proteomes" id="UP001648503">
    <property type="component" value="Unassembled WGS sequence"/>
</dbReference>
<evidence type="ECO:0000256" key="1">
    <source>
        <dbReference type="SAM" id="SignalP"/>
    </source>
</evidence>
<keyword evidence="1" id="KW-0732">Signal</keyword>
<dbReference type="InterPro" id="IPR023346">
    <property type="entry name" value="Lysozyme-like_dom_sf"/>
</dbReference>
<evidence type="ECO:0000313" key="3">
    <source>
        <dbReference type="Proteomes" id="UP001648503"/>
    </source>
</evidence>
<dbReference type="EMBL" id="JAFCIX010000076">
    <property type="protein sequence ID" value="KAH6599163.1"/>
    <property type="molecule type" value="Genomic_DNA"/>
</dbReference>
<dbReference type="InterPro" id="IPR000400">
    <property type="entry name" value="Glyco_hydro_46"/>
</dbReference>
<organism evidence="2 3">
    <name type="scientific">Batrachochytrium salamandrivorans</name>
    <dbReference type="NCBI Taxonomy" id="1357716"/>
    <lineage>
        <taxon>Eukaryota</taxon>
        <taxon>Fungi</taxon>
        <taxon>Fungi incertae sedis</taxon>
        <taxon>Chytridiomycota</taxon>
        <taxon>Chytridiomycota incertae sedis</taxon>
        <taxon>Chytridiomycetes</taxon>
        <taxon>Rhizophydiales</taxon>
        <taxon>Rhizophydiales incertae sedis</taxon>
        <taxon>Batrachochytrium</taxon>
    </lineage>
</organism>
<dbReference type="Pfam" id="PF01374">
    <property type="entry name" value="Glyco_hydro_46"/>
    <property type="match status" value="1"/>
</dbReference>